<proteinExistence type="predicted"/>
<feature type="compositionally biased region" description="Low complexity" evidence="2">
    <location>
        <begin position="79"/>
        <end position="113"/>
    </location>
</feature>
<dbReference type="InterPro" id="IPR000551">
    <property type="entry name" value="MerR-type_HTH_dom"/>
</dbReference>
<evidence type="ECO:0000313" key="6">
    <source>
        <dbReference type="Proteomes" id="UP001317259"/>
    </source>
</evidence>
<feature type="region of interest" description="Disordered" evidence="2">
    <location>
        <begin position="31"/>
        <end position="113"/>
    </location>
</feature>
<dbReference type="RefSeq" id="WP_242381906.1">
    <property type="nucleotide sequence ID" value="NZ_JAKRKC020000002.1"/>
</dbReference>
<dbReference type="SMART" id="SM00422">
    <property type="entry name" value="HTH_MERR"/>
    <property type="match status" value="1"/>
</dbReference>
<evidence type="ECO:0000259" key="3">
    <source>
        <dbReference type="PROSITE" id="PS50937"/>
    </source>
</evidence>
<dbReference type="Gene3D" id="3.40.50.280">
    <property type="entry name" value="Cobalamin-binding domain"/>
    <property type="match status" value="1"/>
</dbReference>
<dbReference type="Pfam" id="PF13411">
    <property type="entry name" value="MerR_1"/>
    <property type="match status" value="1"/>
</dbReference>
<evidence type="ECO:0000313" key="5">
    <source>
        <dbReference type="EMBL" id="MCK2220310.1"/>
    </source>
</evidence>
<dbReference type="InterPro" id="IPR009061">
    <property type="entry name" value="DNA-bd_dom_put_sf"/>
</dbReference>
<accession>A0ABT0G6S1</accession>
<dbReference type="SUPFAM" id="SSF46955">
    <property type="entry name" value="Putative DNA-binding domain"/>
    <property type="match status" value="1"/>
</dbReference>
<name>A0ABT0G6S1_9ACTN</name>
<dbReference type="PANTHER" id="PTHR30204:SF97">
    <property type="entry name" value="MERR FAMILY REGULATORY PROTEIN"/>
    <property type="match status" value="1"/>
</dbReference>
<evidence type="ECO:0000259" key="4">
    <source>
        <dbReference type="PROSITE" id="PS51332"/>
    </source>
</evidence>
<dbReference type="PROSITE" id="PS50937">
    <property type="entry name" value="HTH_MERR_2"/>
    <property type="match status" value="1"/>
</dbReference>
<dbReference type="InterPro" id="IPR006158">
    <property type="entry name" value="Cobalamin-bd"/>
</dbReference>
<reference evidence="5 6" key="1">
    <citation type="submission" date="2022-04" db="EMBL/GenBank/DDBJ databases">
        <title>Genome draft of Actinomadura sp. ATCC 31491.</title>
        <authorList>
            <person name="Shi X."/>
            <person name="Du Y."/>
        </authorList>
    </citation>
    <scope>NUCLEOTIDE SEQUENCE [LARGE SCALE GENOMIC DNA]</scope>
    <source>
        <strain evidence="5 6">ATCC 31491</strain>
    </source>
</reference>
<dbReference type="EMBL" id="JAKRKC020000002">
    <property type="protein sequence ID" value="MCK2220310.1"/>
    <property type="molecule type" value="Genomic_DNA"/>
</dbReference>
<dbReference type="InterPro" id="IPR047057">
    <property type="entry name" value="MerR_fam"/>
</dbReference>
<comment type="caution">
    <text evidence="5">The sequence shown here is derived from an EMBL/GenBank/DDBJ whole genome shotgun (WGS) entry which is preliminary data.</text>
</comment>
<sequence>MSEEEAGYGIGAVSRLLGVPAPTLRTWNLRYGLGPSRRSAGGHRRYDSGDLDRLREMQRLIAEGLPPSEAARRARRARTATPPAGSPAAAAPGSTTPASTTPATTATASTATASTATGGATALVRAAYALDSHAVTALLDAALAAEGVRSTWERLVLPAFDAVCRRQDGTGAGIDVEHLLSDRLLAALHGHALRQAPGPRGRRPVLLACAEEEQHTLPVHALSAALAEEGVETRLLGARTPYAALAHAMRRLHPAAVFLWSQQESTGDTAPLAGLPRLRPAARLVLGGRGWPETLPAGVIRVDTFREALSQIRRTLP</sequence>
<organism evidence="5 6">
    <name type="scientific">Actinomadura luzonensis</name>
    <dbReference type="NCBI Taxonomy" id="2805427"/>
    <lineage>
        <taxon>Bacteria</taxon>
        <taxon>Bacillati</taxon>
        <taxon>Actinomycetota</taxon>
        <taxon>Actinomycetes</taxon>
        <taxon>Streptosporangiales</taxon>
        <taxon>Thermomonosporaceae</taxon>
        <taxon>Actinomadura</taxon>
    </lineage>
</organism>
<evidence type="ECO:0000256" key="1">
    <source>
        <dbReference type="ARBA" id="ARBA00023125"/>
    </source>
</evidence>
<dbReference type="Gene3D" id="1.10.1240.10">
    <property type="entry name" value="Methionine synthase domain"/>
    <property type="match status" value="1"/>
</dbReference>
<keyword evidence="6" id="KW-1185">Reference proteome</keyword>
<keyword evidence="1" id="KW-0238">DNA-binding</keyword>
<dbReference type="InterPro" id="IPR036724">
    <property type="entry name" value="Cobalamin-bd_sf"/>
</dbReference>
<dbReference type="InterPro" id="IPR036594">
    <property type="entry name" value="Meth_synthase_dom"/>
</dbReference>
<protein>
    <submittedName>
        <fullName evidence="5">MerR family transcriptional regulator</fullName>
    </submittedName>
</protein>
<dbReference type="Proteomes" id="UP001317259">
    <property type="component" value="Unassembled WGS sequence"/>
</dbReference>
<feature type="domain" description="HTH merR-type" evidence="3">
    <location>
        <begin position="7"/>
        <end position="76"/>
    </location>
</feature>
<feature type="compositionally biased region" description="Basic and acidic residues" evidence="2">
    <location>
        <begin position="44"/>
        <end position="58"/>
    </location>
</feature>
<feature type="domain" description="B12-binding" evidence="4">
    <location>
        <begin position="202"/>
        <end position="317"/>
    </location>
</feature>
<dbReference type="PROSITE" id="PS51332">
    <property type="entry name" value="B12_BINDING"/>
    <property type="match status" value="1"/>
</dbReference>
<evidence type="ECO:0000256" key="2">
    <source>
        <dbReference type="SAM" id="MobiDB-lite"/>
    </source>
</evidence>
<gene>
    <name evidence="5" type="ORF">MF672_041895</name>
</gene>
<dbReference type="Gene3D" id="1.10.1660.10">
    <property type="match status" value="1"/>
</dbReference>
<dbReference type="PANTHER" id="PTHR30204">
    <property type="entry name" value="REDOX-CYCLING DRUG-SENSING TRANSCRIPTIONAL ACTIVATOR SOXR"/>
    <property type="match status" value="1"/>
</dbReference>
<dbReference type="SUPFAM" id="SSF52242">
    <property type="entry name" value="Cobalamin (vitamin B12)-binding domain"/>
    <property type="match status" value="1"/>
</dbReference>